<evidence type="ECO:0000256" key="1">
    <source>
        <dbReference type="SAM" id="MobiDB-lite"/>
    </source>
</evidence>
<dbReference type="AlphaFoldDB" id="A0A914HD64"/>
<evidence type="ECO:0000313" key="2">
    <source>
        <dbReference type="Proteomes" id="UP000887572"/>
    </source>
</evidence>
<dbReference type="Proteomes" id="UP000887572">
    <property type="component" value="Unplaced"/>
</dbReference>
<reference evidence="3" key="1">
    <citation type="submission" date="2022-11" db="UniProtKB">
        <authorList>
            <consortium name="WormBaseParasite"/>
        </authorList>
    </citation>
    <scope>IDENTIFICATION</scope>
</reference>
<proteinExistence type="predicted"/>
<protein>
    <submittedName>
        <fullName evidence="3">Uncharacterized protein</fullName>
    </submittedName>
</protein>
<keyword evidence="2" id="KW-1185">Reference proteome</keyword>
<name>A0A914HD64_GLORO</name>
<dbReference type="WBParaSite" id="Gr19_v10_g15945.t1">
    <property type="protein sequence ID" value="Gr19_v10_g15945.t1"/>
    <property type="gene ID" value="Gr19_v10_g15945"/>
</dbReference>
<sequence length="127" mass="14703">MMQQFFNIEQEFKQVAETTATHSSADSSPAFYSSLGTHAVLSTQKKQPNIADEDTEIGDAECISDDEFDDSLSPNIDFESMGRIDAKEATSKSQLRRQRRQKREKMFAVMKRGRFWEINEMRKEMHD</sequence>
<organism evidence="2 3">
    <name type="scientific">Globodera rostochiensis</name>
    <name type="common">Golden nematode worm</name>
    <name type="synonym">Heterodera rostochiensis</name>
    <dbReference type="NCBI Taxonomy" id="31243"/>
    <lineage>
        <taxon>Eukaryota</taxon>
        <taxon>Metazoa</taxon>
        <taxon>Ecdysozoa</taxon>
        <taxon>Nematoda</taxon>
        <taxon>Chromadorea</taxon>
        <taxon>Rhabditida</taxon>
        <taxon>Tylenchina</taxon>
        <taxon>Tylenchomorpha</taxon>
        <taxon>Tylenchoidea</taxon>
        <taxon>Heteroderidae</taxon>
        <taxon>Heteroderinae</taxon>
        <taxon>Globodera</taxon>
    </lineage>
</organism>
<evidence type="ECO:0000313" key="3">
    <source>
        <dbReference type="WBParaSite" id="Gr19_v10_g15945.t1"/>
    </source>
</evidence>
<feature type="compositionally biased region" description="Basic and acidic residues" evidence="1">
    <location>
        <begin position="80"/>
        <end position="90"/>
    </location>
</feature>
<accession>A0A914HD64</accession>
<feature type="region of interest" description="Disordered" evidence="1">
    <location>
        <begin position="65"/>
        <end position="104"/>
    </location>
</feature>
<feature type="compositionally biased region" description="Basic residues" evidence="1">
    <location>
        <begin position="94"/>
        <end position="103"/>
    </location>
</feature>